<protein>
    <submittedName>
        <fullName evidence="3">Alpha/beta fold hydrolase</fullName>
    </submittedName>
</protein>
<dbReference type="SUPFAM" id="SSF53474">
    <property type="entry name" value="alpha/beta-Hydrolases"/>
    <property type="match status" value="1"/>
</dbReference>
<gene>
    <name evidence="3" type="ORF">WG901_20530</name>
</gene>
<feature type="domain" description="DUF7379" evidence="2">
    <location>
        <begin position="431"/>
        <end position="504"/>
    </location>
</feature>
<evidence type="ECO:0000313" key="4">
    <source>
        <dbReference type="Proteomes" id="UP001361239"/>
    </source>
</evidence>
<evidence type="ECO:0000313" key="3">
    <source>
        <dbReference type="EMBL" id="MEJ5979051.1"/>
    </source>
</evidence>
<dbReference type="Proteomes" id="UP001361239">
    <property type="component" value="Unassembled WGS sequence"/>
</dbReference>
<feature type="chain" id="PRO_5045805992" evidence="1">
    <location>
        <begin position="21"/>
        <end position="742"/>
    </location>
</feature>
<organism evidence="3 4">
    <name type="scientific">Novosphingobium anseongense</name>
    <dbReference type="NCBI Taxonomy" id="3133436"/>
    <lineage>
        <taxon>Bacteria</taxon>
        <taxon>Pseudomonadati</taxon>
        <taxon>Pseudomonadota</taxon>
        <taxon>Alphaproteobacteria</taxon>
        <taxon>Sphingomonadales</taxon>
        <taxon>Sphingomonadaceae</taxon>
        <taxon>Novosphingobium</taxon>
    </lineage>
</organism>
<dbReference type="GO" id="GO:0016787">
    <property type="term" value="F:hydrolase activity"/>
    <property type="evidence" value="ECO:0007669"/>
    <property type="project" value="UniProtKB-KW"/>
</dbReference>
<sequence>MTILRTLPALAIGAMLSSAAAPVAAQRGNAAKCTSGWAGTIQYSRNQANSDSKTVTRLSGKGTQTTDWSLKANYTAQIAVRPAADAEYSTGLANINASSVSTETVAANDRDICPHQRVSQGMSGNFVSKSETRAGGSGLEAGIDVTTDADTYTVSVRLPEVNGTVSGSDSASFSGQCKAKEATSKSIADLPTTIDAIRFSTDGEERLNPGDPNRLTGSFSKSAYGVTETLSWNLRRCGPALRLVEVKFEDMRFPTWEAWQEITEQTGTIDGNIVRIKAIVANDGPDERAATVKFRETYQGDKWDAAKPDAPIEEVSVFVPSGQQREVTFQWDSSGYAWFDDGRPRLVQRIRAELEDAGKKVDDMTRNLKVAPKPVVLVHGLWSNWRTWEPWQNILTTSHSYDWKAFPVGEKPEHGRMSTGEEPGTLGPTNTIVQNADQLGRYVEYAQKDRNAWHVDIVAHSMGGLISRRYIHAEMPSYADGKPQVAHLVMLGTPNQGSSCADLMSAALELTGRSMTALQELQTSSVAKFNAVTTERKGVPFSVLAGTIVPPVCRIFSMNDGVVAPMSAIWTIADNVQQRVLHTDMTGTAPFSSFVKPRLAIGPKAARSNGKLSALTPWPGIPGPAPRRLMVLGVEDPKETTGPDFSKIVRLAPGQTTQVPLPVEDARNFGLTFMAANTVSATLIDDKGTVVAINRAGTAEASQMFRSLFVDRAIVKGNWTLTLASEDRVEREIVLATWSNAS</sequence>
<dbReference type="EMBL" id="JBBHJZ010000005">
    <property type="protein sequence ID" value="MEJ5979051.1"/>
    <property type="molecule type" value="Genomic_DNA"/>
</dbReference>
<dbReference type="Gene3D" id="3.40.50.1820">
    <property type="entry name" value="alpha/beta hydrolase"/>
    <property type="match status" value="1"/>
</dbReference>
<proteinExistence type="predicted"/>
<reference evidence="3 4" key="1">
    <citation type="submission" date="2024-03" db="EMBL/GenBank/DDBJ databases">
        <authorList>
            <person name="Jo J.-H."/>
        </authorList>
    </citation>
    <scope>NUCLEOTIDE SEQUENCE [LARGE SCALE GENOMIC DNA]</scope>
    <source>
        <strain evidence="3 4">PS1R-30</strain>
    </source>
</reference>
<name>A0ABU8S132_9SPHN</name>
<keyword evidence="3" id="KW-0378">Hydrolase</keyword>
<dbReference type="InterPro" id="IPR029058">
    <property type="entry name" value="AB_hydrolase_fold"/>
</dbReference>
<dbReference type="RefSeq" id="WP_339588991.1">
    <property type="nucleotide sequence ID" value="NZ_JBBHJZ010000005.1"/>
</dbReference>
<keyword evidence="1" id="KW-0732">Signal</keyword>
<comment type="caution">
    <text evidence="3">The sequence shown here is derived from an EMBL/GenBank/DDBJ whole genome shotgun (WGS) entry which is preliminary data.</text>
</comment>
<keyword evidence="4" id="KW-1185">Reference proteome</keyword>
<evidence type="ECO:0000259" key="2">
    <source>
        <dbReference type="Pfam" id="PF24096"/>
    </source>
</evidence>
<dbReference type="PANTHER" id="PTHR37946">
    <property type="entry name" value="SLL1969 PROTEIN"/>
    <property type="match status" value="1"/>
</dbReference>
<dbReference type="PANTHER" id="PTHR37946:SF1">
    <property type="entry name" value="SLL1969 PROTEIN"/>
    <property type="match status" value="1"/>
</dbReference>
<dbReference type="Pfam" id="PF24096">
    <property type="entry name" value="DUF7379"/>
    <property type="match status" value="1"/>
</dbReference>
<evidence type="ECO:0000256" key="1">
    <source>
        <dbReference type="SAM" id="SignalP"/>
    </source>
</evidence>
<feature type="signal peptide" evidence="1">
    <location>
        <begin position="1"/>
        <end position="20"/>
    </location>
</feature>
<accession>A0ABU8S132</accession>
<dbReference type="InterPro" id="IPR055803">
    <property type="entry name" value="DUF7379"/>
</dbReference>